<protein>
    <submittedName>
        <fullName evidence="4">Phosphatidylserine decarboxylase</fullName>
    </submittedName>
</protein>
<dbReference type="OrthoDB" id="5973539at2759"/>
<evidence type="ECO:0000256" key="2">
    <source>
        <dbReference type="ARBA" id="ARBA00023239"/>
    </source>
</evidence>
<proteinExistence type="predicted"/>
<organism evidence="4 5">
    <name type="scientific">Thanatephorus cucumeris (strain AG1-IA)</name>
    <name type="common">Rice sheath blight fungus</name>
    <name type="synonym">Rhizoctonia solani</name>
    <dbReference type="NCBI Taxonomy" id="983506"/>
    <lineage>
        <taxon>Eukaryota</taxon>
        <taxon>Fungi</taxon>
        <taxon>Dikarya</taxon>
        <taxon>Basidiomycota</taxon>
        <taxon>Agaricomycotina</taxon>
        <taxon>Agaricomycetes</taxon>
        <taxon>Cantharellales</taxon>
        <taxon>Ceratobasidiaceae</taxon>
        <taxon>Rhizoctonia</taxon>
        <taxon>Rhizoctonia solani AG-1</taxon>
    </lineage>
</organism>
<feature type="domain" description="L-tryptophan decarboxylase PsiD-like" evidence="3">
    <location>
        <begin position="41"/>
        <end position="169"/>
    </location>
</feature>
<evidence type="ECO:0000256" key="1">
    <source>
        <dbReference type="ARBA" id="ARBA00022793"/>
    </source>
</evidence>
<dbReference type="Proteomes" id="UP000011668">
    <property type="component" value="Unassembled WGS sequence"/>
</dbReference>
<sequence>MALNLRRYNGWIPSRKAYDAYFSDLVRGATTRSRALSTHTPPVKEFEQAIRADPAMVKLFDDVFLQAPELPSQIPDFDHFLHILDLIVGEPPKFKVVEGGFSEPIGVPMYILFDLLSNTAAAYDLFRMKAFNQALKKLLCSWGEYLLTDDSGKTLTNKPDGWFSDAAMTILEEGRGKFNDTYVILDENAVNRGYKSWDAFFTRGIKPEKRPVIPPAEGKPVIYNACESTVERYKFHVKKHDKFWLKGTMDYSLCDIFDGDKETAELFVGGTVYQAFLSPQDYHRWHSPVKGTVKQARIVDGTYYAVLPDEGENGDPRGTMIRSQPWLTVAATRAIITIEADDPKIGLVAFIGIGMAEVSTCQLSIKAGDSVAPGKEIGMFHFGGSSHTLIFGPKTKITFSDEVKPGQHLHVNRIIAAVDQVVGEAFRLTQQSVQGCGDRVCTTRLYEFSEPVSATSSITCASILMTGLEHVLRTEVHWIIVISLCVTPKLLDQCPMSMLFTKLCTFGDLAVAILAALISVITQGVRAITYDVMYQLHPFDKILLGSEKPSLREWRGGGLAGNRTLRSIEAPATGKSLQWARNKFVLSSPTNSLERFVPRVSISLYARVITLEFSGVGRNKTLANFVELGGRDLRKKIVIVRESRIIA</sequence>
<evidence type="ECO:0000313" key="4">
    <source>
        <dbReference type="EMBL" id="ELU43015.1"/>
    </source>
</evidence>
<dbReference type="OMA" id="LIYSACE"/>
<dbReference type="STRING" id="983506.L8WYC5"/>
<keyword evidence="2" id="KW-0456">Lyase</keyword>
<dbReference type="PANTHER" id="PTHR10067">
    <property type="entry name" value="PHOSPHATIDYLSERINE DECARBOXYLASE"/>
    <property type="match status" value="1"/>
</dbReference>
<comment type="caution">
    <text evidence="4">The sequence shown here is derived from an EMBL/GenBank/DDBJ whole genome shotgun (WGS) entry which is preliminary data.</text>
</comment>
<dbReference type="HOGENOM" id="CLU_423461_0_0_1"/>
<gene>
    <name evidence="4" type="ORF">AG1IA_02949</name>
</gene>
<evidence type="ECO:0000259" key="3">
    <source>
        <dbReference type="Pfam" id="PF12588"/>
    </source>
</evidence>
<dbReference type="Pfam" id="PF02666">
    <property type="entry name" value="PS_Dcarbxylase"/>
    <property type="match status" value="1"/>
</dbReference>
<dbReference type="GO" id="GO:0006646">
    <property type="term" value="P:phosphatidylethanolamine biosynthetic process"/>
    <property type="evidence" value="ECO:0007669"/>
    <property type="project" value="TreeGrafter"/>
</dbReference>
<dbReference type="AlphaFoldDB" id="L8WYC5"/>
<dbReference type="GO" id="GO:0004609">
    <property type="term" value="F:phosphatidylserine decarboxylase activity"/>
    <property type="evidence" value="ECO:0007669"/>
    <property type="project" value="InterPro"/>
</dbReference>
<evidence type="ECO:0000313" key="5">
    <source>
        <dbReference type="Proteomes" id="UP000011668"/>
    </source>
</evidence>
<dbReference type="PANTHER" id="PTHR10067:SF9">
    <property type="entry name" value="PHOSPHATIDYLSERINE DECARBOXYLASE FAMILY PROTEIN (AFU_ORTHOLOGUE AFUA_7G01730)"/>
    <property type="match status" value="1"/>
</dbReference>
<dbReference type="InterPro" id="IPR022237">
    <property type="entry name" value="PsiD-like"/>
</dbReference>
<dbReference type="Pfam" id="PF12588">
    <property type="entry name" value="PSDC"/>
    <property type="match status" value="1"/>
</dbReference>
<name>L8WYC5_THACA</name>
<keyword evidence="1" id="KW-0210">Decarboxylase</keyword>
<reference evidence="4 5" key="1">
    <citation type="journal article" date="2013" name="Nat. Commun.">
        <title>The evolution and pathogenic mechanisms of the rice sheath blight pathogen.</title>
        <authorList>
            <person name="Zheng A."/>
            <person name="Lin R."/>
            <person name="Xu L."/>
            <person name="Qin P."/>
            <person name="Tang C."/>
            <person name="Ai P."/>
            <person name="Zhang D."/>
            <person name="Liu Y."/>
            <person name="Sun Z."/>
            <person name="Feng H."/>
            <person name="Wang Y."/>
            <person name="Chen Y."/>
            <person name="Liang X."/>
            <person name="Fu R."/>
            <person name="Li Q."/>
            <person name="Zhang J."/>
            <person name="Yu X."/>
            <person name="Xie Z."/>
            <person name="Ding L."/>
            <person name="Guan P."/>
            <person name="Tang J."/>
            <person name="Liang Y."/>
            <person name="Wang S."/>
            <person name="Deng Q."/>
            <person name="Li S."/>
            <person name="Zhu J."/>
            <person name="Wang L."/>
            <person name="Liu H."/>
            <person name="Li P."/>
        </authorList>
    </citation>
    <scope>NUCLEOTIDE SEQUENCE [LARGE SCALE GENOMIC DNA]</scope>
    <source>
        <strain evidence="5">AG-1 IA</strain>
    </source>
</reference>
<keyword evidence="5" id="KW-1185">Reference proteome</keyword>
<accession>L8WYC5</accession>
<dbReference type="EMBL" id="AFRT01000629">
    <property type="protein sequence ID" value="ELU43015.1"/>
    <property type="molecule type" value="Genomic_DNA"/>
</dbReference>
<dbReference type="GO" id="GO:0005739">
    <property type="term" value="C:mitochondrion"/>
    <property type="evidence" value="ECO:0007669"/>
    <property type="project" value="TreeGrafter"/>
</dbReference>
<dbReference type="InterPro" id="IPR003817">
    <property type="entry name" value="PS_Dcarbxylase"/>
</dbReference>